<protein>
    <submittedName>
        <fullName evidence="2">Uncharacterized protein</fullName>
    </submittedName>
</protein>
<dbReference type="EMBL" id="JAOTOJ010000007">
    <property type="protein sequence ID" value="KAK9399045.1"/>
    <property type="molecule type" value="Genomic_DNA"/>
</dbReference>
<proteinExistence type="predicted"/>
<evidence type="ECO:0000313" key="2">
    <source>
        <dbReference type="EMBL" id="KAK9399045.1"/>
    </source>
</evidence>
<dbReference type="AlphaFoldDB" id="A0AAW1BAR3"/>
<evidence type="ECO:0000256" key="1">
    <source>
        <dbReference type="SAM" id="SignalP"/>
    </source>
</evidence>
<gene>
    <name evidence="2" type="ORF">NXF25_014014</name>
</gene>
<sequence>MMVVVVVVVVVSCNSETLLLISRSCPTSCRSETDLKRMEIGWKKMAAKVQSVELLGAVWCIAPYELSYVGTVTLNLEGDAVQWLVSLYDEGSPELMDVDALMQEL</sequence>
<reference evidence="2 3" key="1">
    <citation type="journal article" date="2024" name="Proc. Natl. Acad. Sci. U.S.A.">
        <title>The genetic regulatory architecture and epigenomic basis for age-related changes in rattlesnake venom.</title>
        <authorList>
            <person name="Hogan M.P."/>
            <person name="Holding M.L."/>
            <person name="Nystrom G.S."/>
            <person name="Colston T.J."/>
            <person name="Bartlett D.A."/>
            <person name="Mason A.J."/>
            <person name="Ellsworth S.A."/>
            <person name="Rautsaw R.M."/>
            <person name="Lawrence K.C."/>
            <person name="Strickland J.L."/>
            <person name="He B."/>
            <person name="Fraser P."/>
            <person name="Margres M.J."/>
            <person name="Gilbert D.M."/>
            <person name="Gibbs H.L."/>
            <person name="Parkinson C.L."/>
            <person name="Rokyta D.R."/>
        </authorList>
    </citation>
    <scope>NUCLEOTIDE SEQUENCE [LARGE SCALE GENOMIC DNA]</scope>
    <source>
        <strain evidence="2">DRR0105</strain>
    </source>
</reference>
<dbReference type="Proteomes" id="UP001474421">
    <property type="component" value="Unassembled WGS sequence"/>
</dbReference>
<evidence type="ECO:0000313" key="3">
    <source>
        <dbReference type="Proteomes" id="UP001474421"/>
    </source>
</evidence>
<name>A0AAW1BAR3_CROAD</name>
<organism evidence="2 3">
    <name type="scientific">Crotalus adamanteus</name>
    <name type="common">Eastern diamondback rattlesnake</name>
    <dbReference type="NCBI Taxonomy" id="8729"/>
    <lineage>
        <taxon>Eukaryota</taxon>
        <taxon>Metazoa</taxon>
        <taxon>Chordata</taxon>
        <taxon>Craniata</taxon>
        <taxon>Vertebrata</taxon>
        <taxon>Euteleostomi</taxon>
        <taxon>Lepidosauria</taxon>
        <taxon>Squamata</taxon>
        <taxon>Bifurcata</taxon>
        <taxon>Unidentata</taxon>
        <taxon>Episquamata</taxon>
        <taxon>Toxicofera</taxon>
        <taxon>Serpentes</taxon>
        <taxon>Colubroidea</taxon>
        <taxon>Viperidae</taxon>
        <taxon>Crotalinae</taxon>
        <taxon>Crotalus</taxon>
    </lineage>
</organism>
<keyword evidence="1" id="KW-0732">Signal</keyword>
<feature type="chain" id="PRO_5043643027" evidence="1">
    <location>
        <begin position="16"/>
        <end position="105"/>
    </location>
</feature>
<keyword evidence="3" id="KW-1185">Reference proteome</keyword>
<comment type="caution">
    <text evidence="2">The sequence shown here is derived from an EMBL/GenBank/DDBJ whole genome shotgun (WGS) entry which is preliminary data.</text>
</comment>
<feature type="signal peptide" evidence="1">
    <location>
        <begin position="1"/>
        <end position="15"/>
    </location>
</feature>
<accession>A0AAW1BAR3</accession>